<accession>A0AAE1RK96</accession>
<comment type="caution">
    <text evidence="2">The sequence shown here is derived from an EMBL/GenBank/DDBJ whole genome shotgun (WGS) entry which is preliminary data.</text>
</comment>
<dbReference type="GO" id="GO:0000390">
    <property type="term" value="P:spliceosomal complex disassembly"/>
    <property type="evidence" value="ECO:0007669"/>
    <property type="project" value="InterPro"/>
</dbReference>
<feature type="compositionally biased region" description="Polar residues" evidence="1">
    <location>
        <begin position="105"/>
        <end position="122"/>
    </location>
</feature>
<dbReference type="PANTHER" id="PTHR23329">
    <property type="entry name" value="TUFTELIN-INTERACTING PROTEIN 11-RELATED"/>
    <property type="match status" value="1"/>
</dbReference>
<organism evidence="2 3">
    <name type="scientific">Anisodus tanguticus</name>
    <dbReference type="NCBI Taxonomy" id="243964"/>
    <lineage>
        <taxon>Eukaryota</taxon>
        <taxon>Viridiplantae</taxon>
        <taxon>Streptophyta</taxon>
        <taxon>Embryophyta</taxon>
        <taxon>Tracheophyta</taxon>
        <taxon>Spermatophyta</taxon>
        <taxon>Magnoliopsida</taxon>
        <taxon>eudicotyledons</taxon>
        <taxon>Gunneridae</taxon>
        <taxon>Pentapetalae</taxon>
        <taxon>asterids</taxon>
        <taxon>lamiids</taxon>
        <taxon>Solanales</taxon>
        <taxon>Solanaceae</taxon>
        <taxon>Solanoideae</taxon>
        <taxon>Hyoscyameae</taxon>
        <taxon>Anisodus</taxon>
    </lineage>
</organism>
<evidence type="ECO:0000256" key="1">
    <source>
        <dbReference type="SAM" id="MobiDB-lite"/>
    </source>
</evidence>
<protein>
    <submittedName>
        <fullName evidence="2">Uncharacterized protein</fullName>
    </submittedName>
</protein>
<dbReference type="InterPro" id="IPR045211">
    <property type="entry name" value="TFP11/STIP/Ntr1"/>
</dbReference>
<name>A0AAE1RK96_9SOLA</name>
<gene>
    <name evidence="2" type="ORF">RND71_027780</name>
</gene>
<feature type="region of interest" description="Disordered" evidence="1">
    <location>
        <begin position="103"/>
        <end position="122"/>
    </location>
</feature>
<dbReference type="AlphaFoldDB" id="A0AAE1RK96"/>
<sequence>MMNQAVEGLEVVQPGLKNISYLRVLEKRRFETQKKAASQTQSRPSVGSNSGIQVDGTGGVDMIVKEIIEDHAQRNGLLFKPKPGRMTLFNFFGVLEKRRFETQKKAASQTQSRPSVGSNSGIQVDGTGGVDMIVKEIIEDHAQRNGLLFKPKPGRMTLFNL</sequence>
<dbReference type="Proteomes" id="UP001291623">
    <property type="component" value="Unassembled WGS sequence"/>
</dbReference>
<dbReference type="PANTHER" id="PTHR23329:SF1">
    <property type="entry name" value="TUFTELIN-INTERACTING PROTEIN 11"/>
    <property type="match status" value="1"/>
</dbReference>
<feature type="region of interest" description="Disordered" evidence="1">
    <location>
        <begin position="33"/>
        <end position="52"/>
    </location>
</feature>
<dbReference type="EMBL" id="JAVYJV010000015">
    <property type="protein sequence ID" value="KAK4352262.1"/>
    <property type="molecule type" value="Genomic_DNA"/>
</dbReference>
<keyword evidence="3" id="KW-1185">Reference proteome</keyword>
<proteinExistence type="predicted"/>
<evidence type="ECO:0000313" key="3">
    <source>
        <dbReference type="Proteomes" id="UP001291623"/>
    </source>
</evidence>
<dbReference type="GO" id="GO:0071008">
    <property type="term" value="C:U2-type post-mRNA release spliceosomal complex"/>
    <property type="evidence" value="ECO:0007669"/>
    <property type="project" value="TreeGrafter"/>
</dbReference>
<feature type="compositionally biased region" description="Polar residues" evidence="1">
    <location>
        <begin position="35"/>
        <end position="52"/>
    </location>
</feature>
<reference evidence="2" key="1">
    <citation type="submission" date="2023-12" db="EMBL/GenBank/DDBJ databases">
        <title>Genome assembly of Anisodus tanguticus.</title>
        <authorList>
            <person name="Wang Y.-J."/>
        </authorList>
    </citation>
    <scope>NUCLEOTIDE SEQUENCE</scope>
    <source>
        <strain evidence="2">KB-2021</strain>
        <tissue evidence="2">Leaf</tissue>
    </source>
</reference>
<evidence type="ECO:0000313" key="2">
    <source>
        <dbReference type="EMBL" id="KAK4352262.1"/>
    </source>
</evidence>